<dbReference type="Pfam" id="PF00072">
    <property type="entry name" value="Response_reg"/>
    <property type="match status" value="1"/>
</dbReference>
<dbReference type="EMBL" id="CP091511">
    <property type="protein sequence ID" value="UOO91047.1"/>
    <property type="molecule type" value="Genomic_DNA"/>
</dbReference>
<keyword evidence="6" id="KW-1185">Reference proteome</keyword>
<dbReference type="InterPro" id="IPR011006">
    <property type="entry name" value="CheY-like_superfamily"/>
</dbReference>
<dbReference type="Pfam" id="PF04397">
    <property type="entry name" value="LytTR"/>
    <property type="match status" value="1"/>
</dbReference>
<evidence type="ECO:0000259" key="3">
    <source>
        <dbReference type="PROSITE" id="PS50110"/>
    </source>
</evidence>
<organism evidence="5 6">
    <name type="scientific">Vitreoscilla massiliensis</name>
    <dbReference type="NCBI Taxonomy" id="1689272"/>
    <lineage>
        <taxon>Bacteria</taxon>
        <taxon>Pseudomonadati</taxon>
        <taxon>Pseudomonadota</taxon>
        <taxon>Betaproteobacteria</taxon>
        <taxon>Neisseriales</taxon>
        <taxon>Neisseriaceae</taxon>
        <taxon>Vitreoscilla</taxon>
    </lineage>
</organism>
<evidence type="ECO:0000259" key="4">
    <source>
        <dbReference type="PROSITE" id="PS50930"/>
    </source>
</evidence>
<keyword evidence="2" id="KW-0597">Phosphoprotein</keyword>
<feature type="domain" description="HTH LytTR-type" evidence="4">
    <location>
        <begin position="146"/>
        <end position="239"/>
    </location>
</feature>
<evidence type="ECO:0000313" key="5">
    <source>
        <dbReference type="EMBL" id="UOO91047.1"/>
    </source>
</evidence>
<evidence type="ECO:0000313" key="6">
    <source>
        <dbReference type="Proteomes" id="UP000832011"/>
    </source>
</evidence>
<sequence>MLSAVIIEDEVLAAERLRILLQDCQVTLLHHFEHPQTALEWLSQHQVDVAFVDIGLPEIDGLQLVERLNRSSGVPPKVIFTTAYEEHALKAFDLAAVDYLLKPIKMTRLQAALERIEPHKNTDEFTAFKVMSRERMVEIPWQKSRYLVAEEKSVILVTADGKTYDLPKTLIYWEELLGERVIRIHRNALVMRHGLDSLVRLPGKHVDDTANWGAKILDLEEVLPVSRRQLANLRKQMRAR</sequence>
<protein>
    <submittedName>
        <fullName evidence="5">LytTR family DNA-binding domain-containing protein</fullName>
    </submittedName>
</protein>
<name>A0ABY4ECA0_9NEIS</name>
<dbReference type="SMART" id="SM00448">
    <property type="entry name" value="REC"/>
    <property type="match status" value="1"/>
</dbReference>
<dbReference type="InterPro" id="IPR001789">
    <property type="entry name" value="Sig_transdc_resp-reg_receiver"/>
</dbReference>
<feature type="modified residue" description="4-aspartylphosphate" evidence="2">
    <location>
        <position position="53"/>
    </location>
</feature>
<dbReference type="InterPro" id="IPR007492">
    <property type="entry name" value="LytTR_DNA-bd_dom"/>
</dbReference>
<dbReference type="Gene3D" id="2.40.50.1020">
    <property type="entry name" value="LytTr DNA-binding domain"/>
    <property type="match status" value="1"/>
</dbReference>
<dbReference type="SUPFAM" id="SSF52172">
    <property type="entry name" value="CheY-like"/>
    <property type="match status" value="1"/>
</dbReference>
<keyword evidence="1 5" id="KW-0238">DNA-binding</keyword>
<evidence type="ECO:0000256" key="1">
    <source>
        <dbReference type="ARBA" id="ARBA00023125"/>
    </source>
</evidence>
<reference evidence="5 6" key="1">
    <citation type="journal article" date="2022" name="Res Sq">
        <title>Evolution of multicellular longitudinally dividing oral cavity symbionts (Neisseriaceae).</title>
        <authorList>
            <person name="Nyongesa S."/>
            <person name="Weber P."/>
            <person name="Bernet E."/>
            <person name="Pullido F."/>
            <person name="Nieckarz M."/>
            <person name="Delaby M."/>
            <person name="Nieves C."/>
            <person name="Viehboeck T."/>
            <person name="Krause N."/>
            <person name="Rivera-Millot A."/>
            <person name="Nakamura A."/>
            <person name="Vischer N."/>
            <person name="VanNieuwenhze M."/>
            <person name="Brun Y."/>
            <person name="Cava F."/>
            <person name="Bulgheresi S."/>
            <person name="Veyrier F."/>
        </authorList>
    </citation>
    <scope>NUCLEOTIDE SEQUENCE [LARGE SCALE GENOMIC DNA]</scope>
    <source>
        <strain evidence="5 6">SN4</strain>
    </source>
</reference>
<gene>
    <name evidence="5" type="ORF">LVJ82_08800</name>
</gene>
<dbReference type="PROSITE" id="PS50930">
    <property type="entry name" value="HTH_LYTTR"/>
    <property type="match status" value="1"/>
</dbReference>
<dbReference type="PROSITE" id="PS50110">
    <property type="entry name" value="RESPONSE_REGULATORY"/>
    <property type="match status" value="1"/>
</dbReference>
<accession>A0ABY4ECA0</accession>
<dbReference type="Proteomes" id="UP000832011">
    <property type="component" value="Chromosome"/>
</dbReference>
<evidence type="ECO:0000256" key="2">
    <source>
        <dbReference type="PROSITE-ProRule" id="PRU00169"/>
    </source>
</evidence>
<proteinExistence type="predicted"/>
<feature type="domain" description="Response regulatory" evidence="3">
    <location>
        <begin position="3"/>
        <end position="117"/>
    </location>
</feature>
<dbReference type="PANTHER" id="PTHR48111:SF69">
    <property type="entry name" value="RESPONSE REGULATOR RECEIVER"/>
    <property type="match status" value="1"/>
</dbReference>
<dbReference type="GO" id="GO:0003677">
    <property type="term" value="F:DNA binding"/>
    <property type="evidence" value="ECO:0007669"/>
    <property type="project" value="UniProtKB-KW"/>
</dbReference>
<dbReference type="SMART" id="SM00850">
    <property type="entry name" value="LytTR"/>
    <property type="match status" value="1"/>
</dbReference>
<dbReference type="InterPro" id="IPR039420">
    <property type="entry name" value="WalR-like"/>
</dbReference>
<dbReference type="Gene3D" id="3.40.50.2300">
    <property type="match status" value="1"/>
</dbReference>
<dbReference type="PANTHER" id="PTHR48111">
    <property type="entry name" value="REGULATOR OF RPOS"/>
    <property type="match status" value="1"/>
</dbReference>
<dbReference type="RefSeq" id="WP_058305181.1">
    <property type="nucleotide sequence ID" value="NZ_CABKVG010000006.1"/>
</dbReference>